<feature type="coiled-coil region" evidence="1">
    <location>
        <begin position="8"/>
        <end position="42"/>
    </location>
</feature>
<organism evidence="3 4">
    <name type="scientific">Raphidocelis subcapitata</name>
    <dbReference type="NCBI Taxonomy" id="307507"/>
    <lineage>
        <taxon>Eukaryota</taxon>
        <taxon>Viridiplantae</taxon>
        <taxon>Chlorophyta</taxon>
        <taxon>core chlorophytes</taxon>
        <taxon>Chlorophyceae</taxon>
        <taxon>CS clade</taxon>
        <taxon>Sphaeropleales</taxon>
        <taxon>Selenastraceae</taxon>
        <taxon>Raphidocelis</taxon>
    </lineage>
</organism>
<keyword evidence="1" id="KW-0175">Coiled coil</keyword>
<dbReference type="InParanoid" id="A0A2V0NNT5"/>
<dbReference type="Proteomes" id="UP000247498">
    <property type="component" value="Unassembled WGS sequence"/>
</dbReference>
<feature type="compositionally biased region" description="Gly residues" evidence="2">
    <location>
        <begin position="87"/>
        <end position="97"/>
    </location>
</feature>
<dbReference type="OrthoDB" id="561795at2759"/>
<name>A0A2V0NNT5_9CHLO</name>
<reference evidence="3 4" key="1">
    <citation type="journal article" date="2018" name="Sci. Rep.">
        <title>Raphidocelis subcapitata (=Pseudokirchneriella subcapitata) provides an insight into genome evolution and environmental adaptations in the Sphaeropleales.</title>
        <authorList>
            <person name="Suzuki S."/>
            <person name="Yamaguchi H."/>
            <person name="Nakajima N."/>
            <person name="Kawachi M."/>
        </authorList>
    </citation>
    <scope>NUCLEOTIDE SEQUENCE [LARGE SCALE GENOMIC DNA]</scope>
    <source>
        <strain evidence="3 4">NIES-35</strain>
    </source>
</reference>
<feature type="compositionally biased region" description="Low complexity" evidence="2">
    <location>
        <begin position="107"/>
        <end position="119"/>
    </location>
</feature>
<gene>
    <name evidence="3" type="ORF">Rsub_02138</name>
</gene>
<protein>
    <submittedName>
        <fullName evidence="3">Uncharacterized protein</fullName>
    </submittedName>
</protein>
<dbReference type="AlphaFoldDB" id="A0A2V0NNT5"/>
<keyword evidence="4" id="KW-1185">Reference proteome</keyword>
<dbReference type="EMBL" id="BDRX01000009">
    <property type="protein sequence ID" value="GBF89261.1"/>
    <property type="molecule type" value="Genomic_DNA"/>
</dbReference>
<comment type="caution">
    <text evidence="3">The sequence shown here is derived from an EMBL/GenBank/DDBJ whole genome shotgun (WGS) entry which is preliminary data.</text>
</comment>
<evidence type="ECO:0000313" key="4">
    <source>
        <dbReference type="Proteomes" id="UP000247498"/>
    </source>
</evidence>
<evidence type="ECO:0000256" key="1">
    <source>
        <dbReference type="SAM" id="Coils"/>
    </source>
</evidence>
<sequence>MAARRAAIKRLNALIADKQGQLRQLEAQNDDLRIRLAGLHLTWRCLQELCAHRAAHGADTGELELQSQRIEAHFAAALAGLAEHSQGSGGSGGGSGGARLCTPPSPTLSGSSGGEAYNAGSEGSGAAAVALEGEISRRLAGSVLAALPHLAPGATLLHLESVTADDVAHFKALSVPAVVARWSNLMREARAISEAIRTVDAQAEALRAQPQAGLSDAQAAAEGQQLDQRRERLSADLYASGLRIKKFYNLITIWNFSVFAEAGASNFETREATGGTRDAPLSHWESVVRSSEVTKNQARITTDVHRSYRARIAALHEERATLSAHLSAAAAEAAAAPPGAEAAAMGFRGEATERQGRVVEALDENINAERSAWLLFALFSVALLSPRQTARLWSSAFPWPMHTPLCCRILEHDLRFNSEGFAAASD</sequence>
<accession>A0A2V0NNT5</accession>
<evidence type="ECO:0000256" key="2">
    <source>
        <dbReference type="SAM" id="MobiDB-lite"/>
    </source>
</evidence>
<evidence type="ECO:0000313" key="3">
    <source>
        <dbReference type="EMBL" id="GBF89261.1"/>
    </source>
</evidence>
<proteinExistence type="predicted"/>
<feature type="region of interest" description="Disordered" evidence="2">
    <location>
        <begin position="85"/>
        <end position="119"/>
    </location>
</feature>